<dbReference type="PROSITE" id="PS51473">
    <property type="entry name" value="GNK2"/>
    <property type="match status" value="2"/>
</dbReference>
<dbReference type="OMA" id="QCILHYS"/>
<reference evidence="19" key="2">
    <citation type="submission" date="2020-10" db="EMBL/GenBank/DDBJ databases">
        <authorList>
            <person name="Cooper E.A."/>
            <person name="Brenton Z.W."/>
            <person name="Flinn B.S."/>
            <person name="Jenkins J."/>
            <person name="Shu S."/>
            <person name="Flowers D."/>
            <person name="Luo F."/>
            <person name="Wang Y."/>
            <person name="Xia P."/>
            <person name="Barry K."/>
            <person name="Daum C."/>
            <person name="Lipzen A."/>
            <person name="Yoshinaga Y."/>
            <person name="Schmutz J."/>
            <person name="Saski C."/>
            <person name="Vermerris W."/>
            <person name="Kresovich S."/>
        </authorList>
    </citation>
    <scope>NUCLEOTIDE SEQUENCE</scope>
</reference>
<dbReference type="FunFam" id="3.30.200.20:FF:000806">
    <property type="entry name" value="Putative DUF26-domain protein kinase family protein"/>
    <property type="match status" value="1"/>
</dbReference>
<dbReference type="SUPFAM" id="SSF56112">
    <property type="entry name" value="Protein kinase-like (PK-like)"/>
    <property type="match status" value="1"/>
</dbReference>
<evidence type="ECO:0000313" key="19">
    <source>
        <dbReference type="EMBL" id="KAG0545227.1"/>
    </source>
</evidence>
<dbReference type="CDD" id="cd14066">
    <property type="entry name" value="STKc_IRAK"/>
    <property type="match status" value="1"/>
</dbReference>
<accession>A0A921RU46</accession>
<evidence type="ECO:0000256" key="7">
    <source>
        <dbReference type="ARBA" id="ARBA00022741"/>
    </source>
</evidence>
<dbReference type="Gene3D" id="3.30.200.20">
    <property type="entry name" value="Phosphorylase Kinase, domain 1"/>
    <property type="match status" value="1"/>
</dbReference>
<evidence type="ECO:0000256" key="8">
    <source>
        <dbReference type="ARBA" id="ARBA00022777"/>
    </source>
</evidence>
<evidence type="ECO:0000313" key="20">
    <source>
        <dbReference type="Proteomes" id="UP000807115"/>
    </source>
</evidence>
<feature type="domain" description="Protein kinase" evidence="17">
    <location>
        <begin position="364"/>
        <end position="654"/>
    </location>
</feature>
<dbReference type="Gene3D" id="3.30.430.20">
    <property type="entry name" value="Gnk2 domain, C-X8-C-X2-C motif"/>
    <property type="match status" value="2"/>
</dbReference>
<keyword evidence="4 15" id="KW-0812">Transmembrane</keyword>
<dbReference type="FunFam" id="3.30.430.20:FF:000002">
    <property type="entry name" value="Cysteine-rich receptor-like protein kinase 10"/>
    <property type="match status" value="1"/>
</dbReference>
<evidence type="ECO:0000256" key="9">
    <source>
        <dbReference type="ARBA" id="ARBA00022840"/>
    </source>
</evidence>
<feature type="chain" id="PRO_5037919430" evidence="16">
    <location>
        <begin position="27"/>
        <end position="672"/>
    </location>
</feature>
<evidence type="ECO:0000256" key="3">
    <source>
        <dbReference type="ARBA" id="ARBA00022679"/>
    </source>
</evidence>
<dbReference type="PROSITE" id="PS50011">
    <property type="entry name" value="PROTEIN_KINASE_DOM"/>
    <property type="match status" value="1"/>
</dbReference>
<dbReference type="PROSITE" id="PS00107">
    <property type="entry name" value="PROTEIN_KINASE_ATP"/>
    <property type="match status" value="1"/>
</dbReference>
<keyword evidence="6" id="KW-0677">Repeat</keyword>
<dbReference type="FunFam" id="3.30.430.20:FF:000004">
    <property type="entry name" value="Receptor-like serine-threonine protein kinase"/>
    <property type="match status" value="1"/>
</dbReference>
<evidence type="ECO:0000256" key="11">
    <source>
        <dbReference type="ARBA" id="ARBA00023136"/>
    </source>
</evidence>
<sequence>MAHHLLPLLAVLAAAAALLVAPPVAAYPWPVCGQSNYFKPNGTYQAHLDFVAATLPKNASASRSLFATTVVGTIPEQLWAMALCRGDVNATDCFTCLTQAFRDLPNDCSYDMDGTIYYDQCILHYSDVLTFPGAGTGPTTDTYAVNFNTNVTSDPAQFTSLLAALINATVAYAADNSTRLFATGEADFNQEFPKVYSLAQCTPDQTPAHCRNCLAKAVAKYQGSFYDYIGGRVLGINCSYRYEIVSFFNGPAMVRLASPSSGAPASAPAPAPAPASALQPTVGTPPAAGKGGKEYGIPVVIVAVLLPSIAALNLVAWLCYWKRQRPIEQAKQKYPMYSAGAEDTETVDSMMMDVSTLRAATGDFDETNKLGEGGFGAVYKGVLPDGDEIAVKRLSKSSTQGVEELKNELALVAKLKHKNLVRLIGVCLEQQERLLVYEFVPNRSLDLILFDTENHKREQLDWGQRYTIINGIARGLQYLHEDSQLKVVHRDLKASNILLDANMSPKISDFGLARIFSRDQTQAVTNRVVGTYGYMAPEYMMRGNYSVKSDAFSFGVMVLEIVTGRKNNSNNDGTQQSGDLLTTVWEHWETGTVVELVDPNMGGGSIPEDDVLRCIHIGLLCVQGDPAARPVMSSVVVMLGSNTVTLQAPSKPAFCARNNSNTAVSSTAPLQG</sequence>
<feature type="domain" description="Gnk2-homologous" evidence="18">
    <location>
        <begin position="26"/>
        <end position="130"/>
    </location>
</feature>
<dbReference type="GO" id="GO:0004674">
    <property type="term" value="F:protein serine/threonine kinase activity"/>
    <property type="evidence" value="ECO:0007669"/>
    <property type="project" value="UniProtKB-KW"/>
</dbReference>
<dbReference type="CDD" id="cd23509">
    <property type="entry name" value="Gnk2-like"/>
    <property type="match status" value="2"/>
</dbReference>
<evidence type="ECO:0000259" key="18">
    <source>
        <dbReference type="PROSITE" id="PS51473"/>
    </source>
</evidence>
<feature type="domain" description="Gnk2-homologous" evidence="18">
    <location>
        <begin position="140"/>
        <end position="247"/>
    </location>
</feature>
<gene>
    <name evidence="19" type="ORF">BDA96_02G343800</name>
</gene>
<dbReference type="FunFam" id="1.10.510.10:FF:000129">
    <property type="entry name" value="cysteine-rich receptor-like protein kinase 10"/>
    <property type="match status" value="1"/>
</dbReference>
<dbReference type="InterPro" id="IPR038408">
    <property type="entry name" value="GNK2_sf"/>
</dbReference>
<keyword evidence="12" id="KW-0325">Glycoprotein</keyword>
<dbReference type="AlphaFoldDB" id="A0A921RU46"/>
<comment type="subcellular location">
    <subcellularLocation>
        <location evidence="1">Membrane</location>
        <topology evidence="1">Single-pass membrane protein</topology>
    </subcellularLocation>
</comment>
<dbReference type="GO" id="GO:0006950">
    <property type="term" value="P:response to stress"/>
    <property type="evidence" value="ECO:0007669"/>
    <property type="project" value="UniProtKB-ARBA"/>
</dbReference>
<dbReference type="Gramene" id="EER99486">
    <property type="protein sequence ID" value="EER99486"/>
    <property type="gene ID" value="SORBI_3002G327800"/>
</dbReference>
<feature type="region of interest" description="Disordered" evidence="14">
    <location>
        <begin position="265"/>
        <end position="285"/>
    </location>
</feature>
<evidence type="ECO:0000256" key="16">
    <source>
        <dbReference type="SAM" id="SignalP"/>
    </source>
</evidence>
<dbReference type="EMBL" id="CM027681">
    <property type="protein sequence ID" value="KAG0545227.1"/>
    <property type="molecule type" value="Genomic_DNA"/>
</dbReference>
<evidence type="ECO:0000256" key="15">
    <source>
        <dbReference type="SAM" id="Phobius"/>
    </source>
</evidence>
<evidence type="ECO:0000256" key="2">
    <source>
        <dbReference type="ARBA" id="ARBA00022527"/>
    </source>
</evidence>
<keyword evidence="5 16" id="KW-0732">Signal</keyword>
<keyword evidence="3" id="KW-0808">Transferase</keyword>
<evidence type="ECO:0000259" key="17">
    <source>
        <dbReference type="PROSITE" id="PS50011"/>
    </source>
</evidence>
<feature type="binding site" evidence="13">
    <location>
        <position position="392"/>
    </location>
    <ligand>
        <name>ATP</name>
        <dbReference type="ChEBI" id="CHEBI:30616"/>
    </ligand>
</feature>
<keyword evidence="9 13" id="KW-0067">ATP-binding</keyword>
<keyword evidence="2" id="KW-0723">Serine/threonine-protein kinase</keyword>
<dbReference type="OrthoDB" id="4062651at2759"/>
<dbReference type="InterPro" id="IPR017441">
    <property type="entry name" value="Protein_kinase_ATP_BS"/>
</dbReference>
<organism evidence="19 20">
    <name type="scientific">Sorghum bicolor</name>
    <name type="common">Sorghum</name>
    <name type="synonym">Sorghum vulgare</name>
    <dbReference type="NCBI Taxonomy" id="4558"/>
    <lineage>
        <taxon>Eukaryota</taxon>
        <taxon>Viridiplantae</taxon>
        <taxon>Streptophyta</taxon>
        <taxon>Embryophyta</taxon>
        <taxon>Tracheophyta</taxon>
        <taxon>Spermatophyta</taxon>
        <taxon>Magnoliopsida</taxon>
        <taxon>Liliopsida</taxon>
        <taxon>Poales</taxon>
        <taxon>Poaceae</taxon>
        <taxon>PACMAD clade</taxon>
        <taxon>Panicoideae</taxon>
        <taxon>Andropogonodae</taxon>
        <taxon>Andropogoneae</taxon>
        <taxon>Sorghinae</taxon>
        <taxon>Sorghum</taxon>
    </lineage>
</organism>
<evidence type="ECO:0000256" key="10">
    <source>
        <dbReference type="ARBA" id="ARBA00022989"/>
    </source>
</evidence>
<dbReference type="PANTHER" id="PTHR27002">
    <property type="entry name" value="RECEPTOR-LIKE SERINE/THREONINE-PROTEIN KINASE SD1-8"/>
    <property type="match status" value="1"/>
</dbReference>
<reference evidence="19" key="1">
    <citation type="journal article" date="2019" name="BMC Genomics">
        <title>A new reference genome for Sorghum bicolor reveals high levels of sequence similarity between sweet and grain genotypes: implications for the genetics of sugar metabolism.</title>
        <authorList>
            <person name="Cooper E.A."/>
            <person name="Brenton Z.W."/>
            <person name="Flinn B.S."/>
            <person name="Jenkins J."/>
            <person name="Shu S."/>
            <person name="Flowers D."/>
            <person name="Luo F."/>
            <person name="Wang Y."/>
            <person name="Xia P."/>
            <person name="Barry K."/>
            <person name="Daum C."/>
            <person name="Lipzen A."/>
            <person name="Yoshinaga Y."/>
            <person name="Schmutz J."/>
            <person name="Saski C."/>
            <person name="Vermerris W."/>
            <person name="Kresovich S."/>
        </authorList>
    </citation>
    <scope>NUCLEOTIDE SEQUENCE</scope>
</reference>
<name>A0A921RU46_SORBI</name>
<evidence type="ECO:0000256" key="5">
    <source>
        <dbReference type="ARBA" id="ARBA00022729"/>
    </source>
</evidence>
<keyword evidence="8" id="KW-0418">Kinase</keyword>
<dbReference type="Pfam" id="PF00069">
    <property type="entry name" value="Pkinase"/>
    <property type="match status" value="1"/>
</dbReference>
<evidence type="ECO:0000256" key="14">
    <source>
        <dbReference type="SAM" id="MobiDB-lite"/>
    </source>
</evidence>
<feature type="signal peptide" evidence="16">
    <location>
        <begin position="1"/>
        <end position="26"/>
    </location>
</feature>
<comment type="caution">
    <text evidence="19">The sequence shown here is derived from an EMBL/GenBank/DDBJ whole genome shotgun (WGS) entry which is preliminary data.</text>
</comment>
<evidence type="ECO:0000256" key="1">
    <source>
        <dbReference type="ARBA" id="ARBA00004167"/>
    </source>
</evidence>
<dbReference type="InterPro" id="IPR000719">
    <property type="entry name" value="Prot_kinase_dom"/>
</dbReference>
<evidence type="ECO:0000256" key="4">
    <source>
        <dbReference type="ARBA" id="ARBA00022692"/>
    </source>
</evidence>
<evidence type="ECO:0000256" key="12">
    <source>
        <dbReference type="ARBA" id="ARBA00023180"/>
    </source>
</evidence>
<dbReference type="InterPro" id="IPR002902">
    <property type="entry name" value="GNK2"/>
</dbReference>
<dbReference type="PANTHER" id="PTHR27002:SF1040">
    <property type="entry name" value="OS07G0538400 PROTEIN"/>
    <property type="match status" value="1"/>
</dbReference>
<keyword evidence="10 15" id="KW-1133">Transmembrane helix</keyword>
<dbReference type="Pfam" id="PF01657">
    <property type="entry name" value="Stress-antifung"/>
    <property type="match status" value="2"/>
</dbReference>
<evidence type="ECO:0000256" key="6">
    <source>
        <dbReference type="ARBA" id="ARBA00022737"/>
    </source>
</evidence>
<proteinExistence type="predicted"/>
<keyword evidence="11 15" id="KW-0472">Membrane</keyword>
<keyword evidence="7 13" id="KW-0547">Nucleotide-binding</keyword>
<dbReference type="PROSITE" id="PS00108">
    <property type="entry name" value="PROTEIN_KINASE_ST"/>
    <property type="match status" value="1"/>
</dbReference>
<dbReference type="Proteomes" id="UP000807115">
    <property type="component" value="Chromosome 2"/>
</dbReference>
<dbReference type="InterPro" id="IPR011009">
    <property type="entry name" value="Kinase-like_dom_sf"/>
</dbReference>
<protein>
    <submittedName>
        <fullName evidence="19">Uncharacterized protein</fullName>
    </submittedName>
</protein>
<dbReference type="InterPro" id="IPR008271">
    <property type="entry name" value="Ser/Thr_kinase_AS"/>
</dbReference>
<dbReference type="GO" id="GO:0016020">
    <property type="term" value="C:membrane"/>
    <property type="evidence" value="ECO:0007669"/>
    <property type="project" value="UniProtKB-SubCell"/>
</dbReference>
<feature type="transmembrane region" description="Helical" evidence="15">
    <location>
        <begin position="295"/>
        <end position="321"/>
    </location>
</feature>
<dbReference type="SMART" id="SM00220">
    <property type="entry name" value="S_TKc"/>
    <property type="match status" value="1"/>
</dbReference>
<dbReference type="KEGG" id="sbi:8084079"/>
<dbReference type="Gene3D" id="1.10.510.10">
    <property type="entry name" value="Transferase(Phosphotransferase) domain 1"/>
    <property type="match status" value="1"/>
</dbReference>
<dbReference type="GO" id="GO:0005524">
    <property type="term" value="F:ATP binding"/>
    <property type="evidence" value="ECO:0007669"/>
    <property type="project" value="UniProtKB-UniRule"/>
</dbReference>
<evidence type="ECO:0000256" key="13">
    <source>
        <dbReference type="PROSITE-ProRule" id="PRU10141"/>
    </source>
</evidence>